<keyword evidence="3" id="KW-0238">DNA-binding</keyword>
<dbReference type="InterPro" id="IPR010998">
    <property type="entry name" value="Integrase_recombinase_N"/>
</dbReference>
<comment type="caution">
    <text evidence="6">The sequence shown here is derived from an EMBL/GenBank/DDBJ whole genome shotgun (WGS) entry which is preliminary data.</text>
</comment>
<dbReference type="AlphaFoldDB" id="A0A395QZC2"/>
<dbReference type="GO" id="GO:0006310">
    <property type="term" value="P:DNA recombination"/>
    <property type="evidence" value="ECO:0007669"/>
    <property type="project" value="UniProtKB-KW"/>
</dbReference>
<accession>A0A395QZC2</accession>
<gene>
    <name evidence="6" type="ORF">ASB58_16640</name>
</gene>
<dbReference type="CDD" id="cd01184">
    <property type="entry name" value="INT_C_like_1"/>
    <property type="match status" value="1"/>
</dbReference>
<evidence type="ECO:0000256" key="3">
    <source>
        <dbReference type="ARBA" id="ARBA00023125"/>
    </source>
</evidence>
<keyword evidence="4" id="KW-0233">DNA recombination</keyword>
<dbReference type="Pfam" id="PF00589">
    <property type="entry name" value="Phage_integrase"/>
    <property type="match status" value="1"/>
</dbReference>
<name>A0A395QZC2_9PSED</name>
<evidence type="ECO:0000256" key="4">
    <source>
        <dbReference type="ARBA" id="ARBA00023172"/>
    </source>
</evidence>
<protein>
    <recommendedName>
        <fullName evidence="5">Tyr recombinase domain-containing protein</fullName>
    </recommendedName>
</protein>
<dbReference type="Gene3D" id="1.10.150.130">
    <property type="match status" value="1"/>
</dbReference>
<dbReference type="PANTHER" id="PTHR30349">
    <property type="entry name" value="PHAGE INTEGRASE-RELATED"/>
    <property type="match status" value="1"/>
</dbReference>
<organism evidence="6 7">
    <name type="scientific">Pseudomonas abyssi</name>
    <dbReference type="NCBI Taxonomy" id="170540"/>
    <lineage>
        <taxon>Bacteria</taxon>
        <taxon>Pseudomonadati</taxon>
        <taxon>Pseudomonadota</taxon>
        <taxon>Gammaproteobacteria</taxon>
        <taxon>Pseudomonadales</taxon>
        <taxon>Pseudomonadaceae</taxon>
        <taxon>Pseudomonas</taxon>
    </lineage>
</organism>
<dbReference type="InterPro" id="IPR050090">
    <property type="entry name" value="Tyrosine_recombinase_XerCD"/>
</dbReference>
<evidence type="ECO:0000259" key="5">
    <source>
        <dbReference type="PROSITE" id="PS51898"/>
    </source>
</evidence>
<dbReference type="Proteomes" id="UP000265411">
    <property type="component" value="Unassembled WGS sequence"/>
</dbReference>
<dbReference type="InterPro" id="IPR011010">
    <property type="entry name" value="DNA_brk_join_enz"/>
</dbReference>
<comment type="similarity">
    <text evidence="1">Belongs to the 'phage' integrase family.</text>
</comment>
<dbReference type="RefSeq" id="WP_118131719.1">
    <property type="nucleotide sequence ID" value="NZ_LMAZ01000007.1"/>
</dbReference>
<dbReference type="SUPFAM" id="SSF56349">
    <property type="entry name" value="DNA breaking-rejoining enzymes"/>
    <property type="match status" value="1"/>
</dbReference>
<dbReference type="InterPro" id="IPR002104">
    <property type="entry name" value="Integrase_catalytic"/>
</dbReference>
<sequence length="777" mass="86963">MSNSSKQQHLITSSNGVFQYYLTLPAHLSSDPRLPAQVRWSLGRDASVARTLAQLLDAELSLVIKPGATLVTPELVSERLKQAKAWLKRTLDNAANPWGALPSPAELGKQDLSAAKQRLTEESAKYTTLYSTMPGDELILSIAPSDALQSALDLRFQRLDWPLGTSEHDKAQDAAIYAFAAITQLEQHIPDKTLRHPATFNALALHEYLCHARPDCGAHLADIPPDLPGSLAAYRLHSTLTSLSWPKPRYSAFTTQQLASGLYTLELASCTLKDKHPILASRGFSLTLPTTSAIMATLLKERLTSAVESTLQAHLRRTSTEAALEQARLEIEALTRGFMGSMLEQSSLPSLPSARPLTNTESAPVDPAKQALATALAALLPEEKRGQLEALVSNTQGTAIDSNAEQLDGITFGELAERYQQAQVDEGSWTHLKTTPQRKARLKVVTELIGAHRRLRTLRRADFLTLRDQLRFLPVNAHQLVARHRISVRQLVTEKTAPAIHPRTAKVYFELAKSLIRYAQDQEWIEHDITANLTFKTRNAAPPARRTYSHEMLLKLINGPVYTATRQTSWRMDEYKFWLPLLGLYTGARLGELCQLQLSDVRCSNGIWLINIDNSNGKQIKNTQSIRQVPLHHQLIKLGFLDFIDDQKHGNTRPDAPLFSSHRQYTQVPVSHVASKWFRSYVKQCDLTQEKATFHGLRHTFIQQFRMQRLDILIAKALVGHVDTSTTGGYGDIHPLRVLKEEIDRLDFELNLDHISHARYQSLRAKQAGRQIGRPAK</sequence>
<dbReference type="InterPro" id="IPR013762">
    <property type="entry name" value="Integrase-like_cat_sf"/>
</dbReference>
<dbReference type="Gene3D" id="1.10.443.10">
    <property type="entry name" value="Intergrase catalytic core"/>
    <property type="match status" value="1"/>
</dbReference>
<keyword evidence="7" id="KW-1185">Reference proteome</keyword>
<proteinExistence type="inferred from homology"/>
<dbReference type="OrthoDB" id="9784724at2"/>
<dbReference type="GO" id="GO:0015074">
    <property type="term" value="P:DNA integration"/>
    <property type="evidence" value="ECO:0007669"/>
    <property type="project" value="UniProtKB-KW"/>
</dbReference>
<evidence type="ECO:0000256" key="2">
    <source>
        <dbReference type="ARBA" id="ARBA00022908"/>
    </source>
</evidence>
<reference evidence="6 7" key="1">
    <citation type="journal article" date="2018" name="Syst. Appl. Microbiol.">
        <title>Pseudomonas gallaeciensis sp. nov., isolated from crude-oil-contaminated intertidal sand samples after the Prestige oil spill.</title>
        <authorList>
            <person name="Mulet M."/>
            <person name="Sanchez D."/>
            <person name="Rodriguez A.C."/>
            <person name="Nogales B."/>
            <person name="Bosch R."/>
            <person name="Busquets A."/>
            <person name="Gomila M."/>
            <person name="Lalucat J."/>
            <person name="Garcia-Valdes E."/>
        </authorList>
    </citation>
    <scope>NUCLEOTIDE SEQUENCE [LARGE SCALE GENOMIC DNA]</scope>
    <source>
        <strain evidence="6 7">V113</strain>
    </source>
</reference>
<dbReference type="PROSITE" id="PS51898">
    <property type="entry name" value="TYR_RECOMBINASE"/>
    <property type="match status" value="1"/>
</dbReference>
<dbReference type="GO" id="GO:0003677">
    <property type="term" value="F:DNA binding"/>
    <property type="evidence" value="ECO:0007669"/>
    <property type="project" value="UniProtKB-KW"/>
</dbReference>
<evidence type="ECO:0000313" key="7">
    <source>
        <dbReference type="Proteomes" id="UP000265411"/>
    </source>
</evidence>
<feature type="domain" description="Tyr recombinase" evidence="5">
    <location>
        <begin position="543"/>
        <end position="744"/>
    </location>
</feature>
<dbReference type="PANTHER" id="PTHR30349:SF41">
    <property type="entry name" value="INTEGRASE_RECOMBINASE PROTEIN MJ0367-RELATED"/>
    <property type="match status" value="1"/>
</dbReference>
<evidence type="ECO:0000256" key="1">
    <source>
        <dbReference type="ARBA" id="ARBA00008857"/>
    </source>
</evidence>
<keyword evidence="2" id="KW-0229">DNA integration</keyword>
<evidence type="ECO:0000313" key="6">
    <source>
        <dbReference type="EMBL" id="RGP53208.1"/>
    </source>
</evidence>
<dbReference type="EMBL" id="LMAZ01000007">
    <property type="protein sequence ID" value="RGP53208.1"/>
    <property type="molecule type" value="Genomic_DNA"/>
</dbReference>